<accession>A0A382YEI0</accession>
<dbReference type="PANTHER" id="PTHR45947">
    <property type="entry name" value="SULFOQUINOVOSYL TRANSFERASE SQD2"/>
    <property type="match status" value="1"/>
</dbReference>
<dbReference type="SUPFAM" id="SSF53756">
    <property type="entry name" value="UDP-Glycosyltransferase/glycogen phosphorylase"/>
    <property type="match status" value="1"/>
</dbReference>
<evidence type="ECO:0000259" key="1">
    <source>
        <dbReference type="Pfam" id="PF00534"/>
    </source>
</evidence>
<dbReference type="PANTHER" id="PTHR45947:SF3">
    <property type="entry name" value="SULFOQUINOVOSYL TRANSFERASE SQD2"/>
    <property type="match status" value="1"/>
</dbReference>
<dbReference type="AlphaFoldDB" id="A0A382YEI0"/>
<evidence type="ECO:0000313" key="2">
    <source>
        <dbReference type="EMBL" id="SVD81722.1"/>
    </source>
</evidence>
<protein>
    <recommendedName>
        <fullName evidence="1">Glycosyl transferase family 1 domain-containing protein</fullName>
    </recommendedName>
</protein>
<name>A0A382YEI0_9ZZZZ</name>
<organism evidence="2">
    <name type="scientific">marine metagenome</name>
    <dbReference type="NCBI Taxonomy" id="408172"/>
    <lineage>
        <taxon>unclassified sequences</taxon>
        <taxon>metagenomes</taxon>
        <taxon>ecological metagenomes</taxon>
    </lineage>
</organism>
<dbReference type="InterPro" id="IPR001296">
    <property type="entry name" value="Glyco_trans_1"/>
</dbReference>
<gene>
    <name evidence="2" type="ORF">METZ01_LOCUS434576</name>
</gene>
<reference evidence="2" key="1">
    <citation type="submission" date="2018-05" db="EMBL/GenBank/DDBJ databases">
        <authorList>
            <person name="Lanie J.A."/>
            <person name="Ng W.-L."/>
            <person name="Kazmierczak K.M."/>
            <person name="Andrzejewski T.M."/>
            <person name="Davidsen T.M."/>
            <person name="Wayne K.J."/>
            <person name="Tettelin H."/>
            <person name="Glass J.I."/>
            <person name="Rusch D."/>
            <person name="Podicherti R."/>
            <person name="Tsui H.-C.T."/>
            <person name="Winkler M.E."/>
        </authorList>
    </citation>
    <scope>NUCLEOTIDE SEQUENCE</scope>
</reference>
<dbReference type="Gene3D" id="3.40.50.2000">
    <property type="entry name" value="Glycogen Phosphorylase B"/>
    <property type="match status" value="2"/>
</dbReference>
<dbReference type="Pfam" id="PF00534">
    <property type="entry name" value="Glycos_transf_1"/>
    <property type="match status" value="1"/>
</dbReference>
<dbReference type="GO" id="GO:0016757">
    <property type="term" value="F:glycosyltransferase activity"/>
    <property type="evidence" value="ECO:0007669"/>
    <property type="project" value="InterPro"/>
</dbReference>
<sequence length="103" mass="11441">MSSLMEEFGLVFLEAMTQGLSVIGGNIGGIPEVIHNEENEILTSPGNSVSLQNAILKLLNDRNIREKIIQNGYRTSEKFSVKIQVHETNKYYQGVLLTQPHVG</sequence>
<dbReference type="InterPro" id="IPR050194">
    <property type="entry name" value="Glycosyltransferase_grp1"/>
</dbReference>
<dbReference type="EMBL" id="UINC01175214">
    <property type="protein sequence ID" value="SVD81722.1"/>
    <property type="molecule type" value="Genomic_DNA"/>
</dbReference>
<proteinExistence type="predicted"/>
<feature type="domain" description="Glycosyl transferase family 1" evidence="1">
    <location>
        <begin position="2"/>
        <end position="74"/>
    </location>
</feature>